<dbReference type="Pfam" id="PF09302">
    <property type="entry name" value="XLF"/>
    <property type="match status" value="1"/>
</dbReference>
<feature type="compositionally biased region" description="Low complexity" evidence="1">
    <location>
        <begin position="264"/>
        <end position="277"/>
    </location>
</feature>
<proteinExistence type="predicted"/>
<evidence type="ECO:0000313" key="4">
    <source>
        <dbReference type="Proteomes" id="UP000182334"/>
    </source>
</evidence>
<evidence type="ECO:0000256" key="1">
    <source>
        <dbReference type="SAM" id="MobiDB-lite"/>
    </source>
</evidence>
<feature type="compositionally biased region" description="Basic and acidic residues" evidence="1">
    <location>
        <begin position="246"/>
        <end position="263"/>
    </location>
</feature>
<name>A0A1L0C2V1_9ASCO</name>
<gene>
    <name evidence="3" type="ORF">SAMEA4029010_CIC11G00000000331</name>
</gene>
<dbReference type="GO" id="GO:0005634">
    <property type="term" value="C:nucleus"/>
    <property type="evidence" value="ECO:0007669"/>
    <property type="project" value="InterPro"/>
</dbReference>
<dbReference type="AlphaFoldDB" id="A0A1L0C2V1"/>
<feature type="region of interest" description="Disordered" evidence="1">
    <location>
        <begin position="215"/>
        <end position="288"/>
    </location>
</feature>
<evidence type="ECO:0000259" key="2">
    <source>
        <dbReference type="Pfam" id="PF09302"/>
    </source>
</evidence>
<dbReference type="EMBL" id="LT635762">
    <property type="protein sequence ID" value="SGZ57903.1"/>
    <property type="molecule type" value="Genomic_DNA"/>
</dbReference>
<organism evidence="3 4">
    <name type="scientific">Sungouiella intermedia</name>
    <dbReference type="NCBI Taxonomy" id="45354"/>
    <lineage>
        <taxon>Eukaryota</taxon>
        <taxon>Fungi</taxon>
        <taxon>Dikarya</taxon>
        <taxon>Ascomycota</taxon>
        <taxon>Saccharomycotina</taxon>
        <taxon>Pichiomycetes</taxon>
        <taxon>Metschnikowiaceae</taxon>
        <taxon>Sungouiella</taxon>
    </lineage>
</organism>
<dbReference type="Proteomes" id="UP000182334">
    <property type="component" value="Chromosome VII"/>
</dbReference>
<accession>A0A1L0C2V1</accession>
<feature type="compositionally biased region" description="Basic residues" evidence="1">
    <location>
        <begin position="278"/>
        <end position="288"/>
    </location>
</feature>
<evidence type="ECO:0000313" key="3">
    <source>
        <dbReference type="EMBL" id="SGZ57903.1"/>
    </source>
</evidence>
<sequence length="288" mass="33452">MYGITALGNSPYAVYLSDMESVWFTSPTKKEVCDKASAQGISDFDESKLAFFVGELVKMFGAQSPSLKFFRQSNVLFTIDTQVAQNIPWDFELRLADSSETASFFRNVCVSTFANHNFLLYKISQLEHLIKARDKYIVYLEENYKTINGMELMEKYKRQHVEDARLLVNYDKDSTNLRIRSLYRNYLKRQTDWNPENRLWDNLKVALKDKSTWRANMNESPDLPVNTKFDEKSPYQTQSQTQTQDSKIRLGEIPRLDSQKRSELSSSPVRSQPSSSPTKRRRVGSGRR</sequence>
<protein>
    <submittedName>
        <fullName evidence="3">CIC11C00000000331</fullName>
    </submittedName>
</protein>
<dbReference type="GO" id="GO:0006302">
    <property type="term" value="P:double-strand break repair"/>
    <property type="evidence" value="ECO:0007669"/>
    <property type="project" value="InterPro"/>
</dbReference>
<dbReference type="OrthoDB" id="4094682at2759"/>
<dbReference type="STRING" id="45354.A0A1L0C2V1"/>
<feature type="domain" description="XLF-like N-terminal" evidence="2">
    <location>
        <begin position="8"/>
        <end position="94"/>
    </location>
</feature>
<reference evidence="3 4" key="1">
    <citation type="submission" date="2016-10" db="EMBL/GenBank/DDBJ databases">
        <authorList>
            <person name="de Groot N.N."/>
        </authorList>
    </citation>
    <scope>NUCLEOTIDE SEQUENCE [LARGE SCALE GENOMIC DNA]</scope>
    <source>
        <strain evidence="3 4">CBS 141442</strain>
    </source>
</reference>
<keyword evidence="4" id="KW-1185">Reference proteome</keyword>
<dbReference type="InterPro" id="IPR015381">
    <property type="entry name" value="XLF-like_N"/>
</dbReference>